<dbReference type="SMART" id="SM01050">
    <property type="entry name" value="CactinC_cactus"/>
    <property type="match status" value="1"/>
</dbReference>
<evidence type="ECO:0000259" key="6">
    <source>
        <dbReference type="Pfam" id="PF10312"/>
    </source>
</evidence>
<proteinExistence type="inferred from homology"/>
<feature type="region of interest" description="Disordered" evidence="4">
    <location>
        <begin position="389"/>
        <end position="445"/>
    </location>
</feature>
<dbReference type="PANTHER" id="PTHR21737:SF4">
    <property type="entry name" value="SPLICING FACTOR CACTIN"/>
    <property type="match status" value="1"/>
</dbReference>
<gene>
    <name evidence="7" type="ORF">PAPYR_9748</name>
</gene>
<dbReference type="InterPro" id="IPR018816">
    <property type="entry name" value="Cactin_central"/>
</dbReference>
<keyword evidence="8" id="KW-1185">Reference proteome</keyword>
<feature type="domain" description="Splicing factor cactin central" evidence="6">
    <location>
        <begin position="126"/>
        <end position="355"/>
    </location>
</feature>
<dbReference type="Pfam" id="PF09732">
    <property type="entry name" value="CactinC_cactus"/>
    <property type="match status" value="1"/>
</dbReference>
<dbReference type="InterPro" id="IPR019134">
    <property type="entry name" value="Cactin_C"/>
</dbReference>
<name>A0ABQ8UEU6_9EUKA</name>
<evidence type="ECO:0000256" key="1">
    <source>
        <dbReference type="ARBA" id="ARBA00006895"/>
    </source>
</evidence>
<feature type="domain" description="Splicing factor Cactin C-terminal" evidence="5">
    <location>
        <begin position="509"/>
        <end position="633"/>
    </location>
</feature>
<dbReference type="EMBL" id="JAPMOS010000111">
    <property type="protein sequence ID" value="KAJ4455355.1"/>
    <property type="molecule type" value="Genomic_DNA"/>
</dbReference>
<dbReference type="Proteomes" id="UP001141327">
    <property type="component" value="Unassembled WGS sequence"/>
</dbReference>
<feature type="compositionally biased region" description="Basic and acidic residues" evidence="4">
    <location>
        <begin position="37"/>
        <end position="46"/>
    </location>
</feature>
<feature type="compositionally biased region" description="Low complexity" evidence="4">
    <location>
        <begin position="392"/>
        <end position="432"/>
    </location>
</feature>
<protein>
    <recommendedName>
        <fullName evidence="2">Splicing factor Cactin</fullName>
    </recommendedName>
</protein>
<evidence type="ECO:0000313" key="8">
    <source>
        <dbReference type="Proteomes" id="UP001141327"/>
    </source>
</evidence>
<dbReference type="Pfam" id="PF10312">
    <property type="entry name" value="Cactin_mid"/>
    <property type="match status" value="1"/>
</dbReference>
<sequence>MSTPHEQKPLIGSKHRSESSGDAGEKKVKKEKHKKEKKEPKVKKEMLGYTNDANPFFDSKLSEDFVWVKRNEALRNQGMDPEKISSAQRKMLLEERKRELLKARQRRQERDLERAQWEEERATLDRERDKMDFKDWEKQENEFHLRTARLRSEIRLKEGRARPIDYVARNLTLDDDEATDEKDQKGAPQSTLYWTAGSVSIQPPQAGDEGFDEMLLDEPEHMFADMPMEEMLQTQTEIQAYLELDKPRNKEFWQAMLVVCEDAIAQARIRQGEPIQAPAAPGTEAESTEVPVNDAVLEDARLLMRGKSTGQLNTLEAEIKETLRVGGPGVDVEYWEAMAKQLILFRAKAILHERHARILERRLKALEQKMSAREMEQLRARQQQFEKRFAEPTDATPEAPAATSDATATATETATATATATATTPEGAPAAGEAGGAAPGDVEEVPVPGVADLTEEQRKALALQASAPRTTPAGDLVHEAMLQQMEEFQEGDQESNFNDVVALNKVYHWTDKFRPRKPKYYNRVRTGYEWNKYNQTHYDHDNPPPKVVMGYKFNIFYPDLIDKTQAPRYFVEDCPGNDLYKIIRFHAGPPYEDVAFKVVNKEWEMVPKKGFRCVFENGILHVFFNFRRYRYRR</sequence>
<evidence type="ECO:0000259" key="5">
    <source>
        <dbReference type="Pfam" id="PF09732"/>
    </source>
</evidence>
<keyword evidence="3" id="KW-0175">Coiled coil</keyword>
<feature type="compositionally biased region" description="Basic and acidic residues" evidence="4">
    <location>
        <begin position="15"/>
        <end position="28"/>
    </location>
</feature>
<comment type="similarity">
    <text evidence="1">Belongs to the CACTIN family.</text>
</comment>
<evidence type="ECO:0000256" key="4">
    <source>
        <dbReference type="SAM" id="MobiDB-lite"/>
    </source>
</evidence>
<feature type="coiled-coil region" evidence="3">
    <location>
        <begin position="84"/>
        <end position="118"/>
    </location>
</feature>
<accession>A0ABQ8UEU6</accession>
<evidence type="ECO:0000256" key="3">
    <source>
        <dbReference type="SAM" id="Coils"/>
    </source>
</evidence>
<reference evidence="7" key="1">
    <citation type="journal article" date="2022" name="bioRxiv">
        <title>Genomics of Preaxostyla Flagellates Illuminates Evolutionary Transitions and the Path Towards Mitochondrial Loss.</title>
        <authorList>
            <person name="Novak L.V.F."/>
            <person name="Treitli S.C."/>
            <person name="Pyrih J."/>
            <person name="Halakuc P."/>
            <person name="Pipaliya S.V."/>
            <person name="Vacek V."/>
            <person name="Brzon O."/>
            <person name="Soukal P."/>
            <person name="Eme L."/>
            <person name="Dacks J.B."/>
            <person name="Karnkowska A."/>
            <person name="Elias M."/>
            <person name="Hampl V."/>
        </authorList>
    </citation>
    <scope>NUCLEOTIDE SEQUENCE</scope>
    <source>
        <strain evidence="7">RCP-MX</strain>
    </source>
</reference>
<feature type="coiled-coil region" evidence="3">
    <location>
        <begin position="349"/>
        <end position="383"/>
    </location>
</feature>
<dbReference type="PANTHER" id="PTHR21737">
    <property type="entry name" value="POLYGLUTAMINE BINDING PROTEIN 1/MARVEL MEMBRANE-ASSOCIATING DOMAIN CONTAINING 3"/>
    <property type="match status" value="1"/>
</dbReference>
<comment type="caution">
    <text evidence="7">The sequence shown here is derived from an EMBL/GenBank/DDBJ whole genome shotgun (WGS) entry which is preliminary data.</text>
</comment>
<organism evidence="7 8">
    <name type="scientific">Paratrimastix pyriformis</name>
    <dbReference type="NCBI Taxonomy" id="342808"/>
    <lineage>
        <taxon>Eukaryota</taxon>
        <taxon>Metamonada</taxon>
        <taxon>Preaxostyla</taxon>
        <taxon>Paratrimastigidae</taxon>
        <taxon>Paratrimastix</taxon>
    </lineage>
</organism>
<evidence type="ECO:0000256" key="2">
    <source>
        <dbReference type="ARBA" id="ARBA00034534"/>
    </source>
</evidence>
<evidence type="ECO:0000313" key="7">
    <source>
        <dbReference type="EMBL" id="KAJ4455355.1"/>
    </source>
</evidence>
<feature type="region of interest" description="Disordered" evidence="4">
    <location>
        <begin position="1"/>
        <end position="53"/>
    </location>
</feature>